<evidence type="ECO:0000313" key="75">
    <source>
        <dbReference type="Proteomes" id="UP000531463"/>
    </source>
</evidence>
<reference evidence="24" key="7">
    <citation type="journal article" date="2018" name="Genome Biol.">
        <title>SKESA: strategic k-mer extension for scrupulous assemblies.</title>
        <authorList>
            <person name="Souvorov A."/>
            <person name="Agarwala R."/>
            <person name="Lipman D.J."/>
        </authorList>
    </citation>
    <scope>NUCLEOTIDE SEQUENCE</scope>
    <source>
        <strain evidence="23">SJP41</strain>
        <strain evidence="24">ST-87-5</strain>
    </source>
</reference>
<evidence type="ECO:0000313" key="79">
    <source>
        <dbReference type="Proteomes" id="UP000581425"/>
    </source>
</evidence>
<dbReference type="EMBL" id="QFSS01000462">
    <property type="protein sequence ID" value="PZZ58518.1"/>
    <property type="molecule type" value="Genomic_DNA"/>
</dbReference>
<evidence type="ECO:0000313" key="53">
    <source>
        <dbReference type="Proteomes" id="UP000233549"/>
    </source>
</evidence>
<reference evidence="57 58" key="9">
    <citation type="submission" date="2018-06" db="EMBL/GenBank/DDBJ databases">
        <authorList>
            <consortium name="Pathogen Informatics"/>
            <person name="Doyle S."/>
        </authorList>
    </citation>
    <scope>NUCLEOTIDE SEQUENCE [LARGE SCALE GENOMIC DNA]</scope>
    <source>
        <strain evidence="40 57">NCTC11181</strain>
        <strain evidence="41 59">NCTC11341</strain>
        <strain evidence="44 61">NCTC8960</strain>
        <strain evidence="42 58">NCTC8985</strain>
        <strain evidence="43 60">NCTC9117</strain>
    </source>
</reference>
<keyword evidence="7" id="KW-0472">Membrane</keyword>
<dbReference type="PANTHER" id="PTHR38030">
    <property type="entry name" value="PROTOPORPHYRINOGEN IX DEHYDROGENASE [MENAQUINONE]"/>
    <property type="match status" value="1"/>
</dbReference>
<dbReference type="PANTHER" id="PTHR38030:SF2">
    <property type="entry name" value="PROTOPORPHYRINOGEN IX DEHYDROGENASE [QUINONE]"/>
    <property type="match status" value="1"/>
</dbReference>
<reference evidence="34 50" key="1">
    <citation type="journal article" date="2015" name="Genome Announc.">
        <title>Draft Genome Sequences of Human-Pathogenic Escherichia coli O26:H11 Strains Carrying the stx2 Gene Only and Circulating in France.</title>
        <authorList>
            <person name="Delannoy S."/>
            <person name="Mariani-Kurkdjian P."/>
            <person name="Bonacorsi S."/>
            <person name="Liguori S."/>
            <person name="Ison S.A."/>
            <person name="Fach P."/>
        </authorList>
    </citation>
    <scope>NUCLEOTIDE SEQUENCE [LARGE SCALE GENOMIC DNA]</scope>
    <source>
        <strain evidence="34 50">34870</strain>
    </source>
</reference>
<evidence type="ECO:0000313" key="64">
    <source>
        <dbReference type="Proteomes" id="UP000305093"/>
    </source>
</evidence>
<proteinExistence type="inferred from homology"/>
<evidence type="ECO:0000313" key="40">
    <source>
        <dbReference type="EMBL" id="STD40677.1"/>
    </source>
</evidence>
<dbReference type="EMBL" id="MPGR01000001">
    <property type="protein sequence ID" value="OKB72918.1"/>
    <property type="molecule type" value="Genomic_DNA"/>
</dbReference>
<dbReference type="RefSeq" id="WP_000853970.1">
    <property type="nucleotide sequence ID" value="NZ_AP018796.1"/>
</dbReference>
<dbReference type="EMBL" id="JAAGYI010000035">
    <property type="protein sequence ID" value="NEM87479.1"/>
    <property type="molecule type" value="Genomic_DNA"/>
</dbReference>
<reference evidence="18 76" key="21">
    <citation type="submission" date="2020-02" db="EMBL/GenBank/DDBJ databases">
        <authorList>
            <person name="Ashton P.M."/>
            <person name="Dallman T."/>
            <person name="Nair S."/>
            <person name="De Pinna E."/>
            <person name="Peters T."/>
            <person name="Grant K."/>
        </authorList>
    </citation>
    <scope>NUCLEOTIDE SEQUENCE [LARGE SCALE GENOMIC DNA]</scope>
    <source>
        <strain evidence="18 76">188143</strain>
    </source>
</reference>
<dbReference type="InterPro" id="IPR044264">
    <property type="entry name" value="HemG"/>
</dbReference>
<dbReference type="EMBL" id="UWXJ01000001">
    <property type="protein sequence ID" value="VCY86190.1"/>
    <property type="molecule type" value="Genomic_DNA"/>
</dbReference>
<dbReference type="GO" id="GO:0006782">
    <property type="term" value="P:protoporphyrinogen IX biosynthetic process"/>
    <property type="evidence" value="ECO:0007669"/>
    <property type="project" value="UniProtKB-UniRule"/>
</dbReference>
<evidence type="ECO:0000313" key="42">
    <source>
        <dbReference type="EMBL" id="STI78860.1"/>
    </source>
</evidence>
<evidence type="ECO:0000256" key="6">
    <source>
        <dbReference type="ARBA" id="ARBA00023002"/>
    </source>
</evidence>
<reference evidence="16 73" key="23">
    <citation type="submission" date="2020-06" db="EMBL/GenBank/DDBJ databases">
        <title>Whole-genome sequencing of blaNDM-5 positive Escherichia coli isolated from a Japanese patient with no history of travel abroad.</title>
        <authorList>
            <person name="Ito Y."/>
            <person name="Aoki K."/>
            <person name="Nakayama N."/>
            <person name="Ohtsuka M."/>
            <person name="Ota M."/>
            <person name="Kaneko N."/>
            <person name="Yoshida M."/>
            <person name="Ishii Y."/>
            <person name="Tateda K."/>
            <person name="Matsuse H."/>
        </authorList>
    </citation>
    <scope>NUCLEOTIDE SEQUENCE [LARGE SCALE GENOMIC DNA]</scope>
    <source>
        <strain evidence="16 73">TUM18780</strain>
    </source>
</reference>
<dbReference type="Proteomes" id="UP000868636">
    <property type="component" value="Unassembled WGS sequence"/>
</dbReference>
<reference evidence="15 63" key="10">
    <citation type="submission" date="2018-07" db="EMBL/GenBank/DDBJ databases">
        <title>Genomic analysis of colistin resistant EHEC isolated from cattle in Japan.</title>
        <authorList>
            <person name="Kusumoto M."/>
            <person name="Misumi W."/>
            <person name="Ogura Y."/>
            <person name="Hayashi T."/>
            <person name="Akiba M."/>
        </authorList>
    </citation>
    <scope>NUCLEOTIDE SEQUENCE [LARGE SCALE GENOMIC DNA]</scope>
    <source>
        <strain evidence="15 63">E2863</strain>
    </source>
</reference>
<evidence type="ECO:0000313" key="17">
    <source>
        <dbReference type="EMBL" id="EFA9847805.1"/>
    </source>
</evidence>
<reference evidence="31 71" key="22">
    <citation type="submission" date="2020-02" db="EMBL/GenBank/DDBJ databases">
        <authorList>
            <person name="Subbiah M."/>
            <person name="Call D."/>
        </authorList>
    </citation>
    <scope>NUCLEOTIDE SEQUENCE [LARGE SCALE GENOMIC DNA]</scope>
    <source>
        <strain evidence="31 71">8375wC2</strain>
    </source>
</reference>
<evidence type="ECO:0000256" key="3">
    <source>
        <dbReference type="ARBA" id="ARBA00022630"/>
    </source>
</evidence>
<comment type="function">
    <text evidence="12">Catalyzes the 6-electron oxidation of protoporphyrinogen IX to form protoporphyrin IX; under anaerobic conditions uses menaquinone as an electron acceptor, under aerobic conditions uses ubiquinone as an electron acceptor.</text>
</comment>
<dbReference type="EMBL" id="AP023197">
    <property type="protein sequence ID" value="BCG39141.1"/>
    <property type="molecule type" value="Genomic_DNA"/>
</dbReference>
<evidence type="ECO:0000313" key="73">
    <source>
        <dbReference type="Proteomes" id="UP000509260"/>
    </source>
</evidence>
<dbReference type="EMBL" id="AASZRA010000018">
    <property type="protein sequence ID" value="EFI6953757.1"/>
    <property type="molecule type" value="Genomic_DNA"/>
</dbReference>
<reference evidence="64 65" key="14">
    <citation type="submission" date="2018-12" db="EMBL/GenBank/DDBJ databases">
        <title>Food and Water Safety Consortium.</title>
        <authorList>
            <person name="Tyson S."/>
            <person name="Peterson C.-L."/>
            <person name="Olson A."/>
            <person name="Tyler S."/>
            <person name="Cabral J."/>
            <person name="Lynch T."/>
            <person name="Knox N."/>
            <person name="Van Domselaar G."/>
            <person name="Graham M."/>
        </authorList>
    </citation>
    <scope>NUCLEOTIDE SEQUENCE [LARGE SCALE GENOMIC DNA]</scope>
    <source>
        <strain evidence="46 65">FWSEC0384</strain>
        <strain evidence="45 64">FWSEC0419</strain>
    </source>
</reference>
<dbReference type="Proteomes" id="UP000430387">
    <property type="component" value="Unassembled WGS sequence"/>
</dbReference>
<dbReference type="Proteomes" id="UP000254785">
    <property type="component" value="Unassembled WGS sequence"/>
</dbReference>
<comment type="pathway">
    <text evidence="2 12">Porphyrin-containing compound metabolism; protoporphyrin-IX biosynthesis; protoporphyrin-IX from protoporphyrinogen-IX: step 1/1.</text>
</comment>
<dbReference type="Proteomes" id="UP000487258">
    <property type="component" value="Unassembled WGS sequence"/>
</dbReference>
<evidence type="ECO:0000313" key="65">
    <source>
        <dbReference type="Proteomes" id="UP000306700"/>
    </source>
</evidence>
<evidence type="ECO:0000313" key="37">
    <source>
        <dbReference type="EMBL" id="QOY29991.1"/>
    </source>
</evidence>
<dbReference type="EMBL" id="AASCJS010000033">
    <property type="protein sequence ID" value="EFA9847805.1"/>
    <property type="molecule type" value="Genomic_DNA"/>
</dbReference>
<dbReference type="Proteomes" id="UP000186595">
    <property type="component" value="Unassembled WGS sequence"/>
</dbReference>
<evidence type="ECO:0000313" key="30">
    <source>
        <dbReference type="EMBL" id="MXJ10709.1"/>
    </source>
</evidence>
<dbReference type="Proteomes" id="UP000534332">
    <property type="component" value="Unassembled WGS sequence"/>
</dbReference>
<feature type="domain" description="Flavodoxin-like" evidence="13">
    <location>
        <begin position="3"/>
        <end position="172"/>
    </location>
</feature>
<dbReference type="Proteomes" id="UP000233549">
    <property type="component" value="Unassembled WGS sequence"/>
</dbReference>
<dbReference type="EMBL" id="UGDC01000003">
    <property type="protein sequence ID" value="STJ83487.1"/>
    <property type="molecule type" value="Genomic_DNA"/>
</dbReference>
<dbReference type="EMBL" id="CP063369">
    <property type="protein sequence ID" value="QOY29991.1"/>
    <property type="molecule type" value="Genomic_DNA"/>
</dbReference>
<dbReference type="Proteomes" id="UP000324120">
    <property type="component" value="Unassembled WGS sequence"/>
</dbReference>
<dbReference type="PROSITE" id="PS50902">
    <property type="entry name" value="FLAVODOXIN_LIKE"/>
    <property type="match status" value="1"/>
</dbReference>
<evidence type="ECO:0000313" key="72">
    <source>
        <dbReference type="Proteomes" id="UP000487258"/>
    </source>
</evidence>
<dbReference type="Proteomes" id="UP000254219">
    <property type="component" value="Unassembled WGS sequence"/>
</dbReference>
<keyword evidence="6 12" id="KW-0560">Oxidoreductase</keyword>
<evidence type="ECO:0000313" key="43">
    <source>
        <dbReference type="EMBL" id="STJ83487.1"/>
    </source>
</evidence>
<evidence type="ECO:0000259" key="13">
    <source>
        <dbReference type="PROSITE" id="PS50902"/>
    </source>
</evidence>
<evidence type="ECO:0000313" key="68">
    <source>
        <dbReference type="Proteomes" id="UP000430387"/>
    </source>
</evidence>
<dbReference type="Proteomes" id="UP000581425">
    <property type="component" value="Chromosome"/>
</dbReference>
<comment type="catalytic activity">
    <reaction evidence="11 12">
        <text>protoporphyrinogen IX + 3 a menaquinone = protoporphyrin IX + 3 a menaquinol</text>
        <dbReference type="Rhea" id="RHEA:27409"/>
        <dbReference type="Rhea" id="RHEA-COMP:9537"/>
        <dbReference type="Rhea" id="RHEA-COMP:9539"/>
        <dbReference type="ChEBI" id="CHEBI:16374"/>
        <dbReference type="ChEBI" id="CHEBI:18151"/>
        <dbReference type="ChEBI" id="CHEBI:57306"/>
        <dbReference type="ChEBI" id="CHEBI:57307"/>
        <dbReference type="EC" id="1.3.5.3"/>
    </reaction>
</comment>
<reference evidence="68 70" key="19">
    <citation type="submission" date="2019-12" db="EMBL/GenBank/DDBJ databases">
        <title>Enteriobacteria Tanzani isolates_8377-8380.</title>
        <authorList>
            <person name="Subbiah M."/>
            <person name="Call D."/>
        </authorList>
    </citation>
    <scope>NUCLEOTIDE SEQUENCE [LARGE SCALE GENOMIC DNA]</scope>
    <source>
        <strain evidence="29 70">8379wE2</strain>
        <strain evidence="28 68">8380wG1</strain>
    </source>
</reference>
<evidence type="ECO:0000256" key="10">
    <source>
        <dbReference type="ARBA" id="ARBA00051533"/>
    </source>
</evidence>
<reference evidence="25 79" key="24">
    <citation type="submission" date="2020-07" db="EMBL/GenBank/DDBJ databases">
        <title>Analysis of Genomes of Bacterial Isolates from Lameness Outbreaks in Broilers.</title>
        <authorList>
            <person name="Ekesi N.S."/>
            <person name="Alrubaye A."/>
            <person name="Rhoads D."/>
        </authorList>
    </citation>
    <scope>NUCLEOTIDE SEQUENCE [LARGE SCALE GENOMIC DNA]</scope>
    <source>
        <strain evidence="25 79">1409</strain>
    </source>
</reference>
<dbReference type="GO" id="GO:0070819">
    <property type="term" value="F:menaquinone-dependent protoporphyrinogen oxidase activity"/>
    <property type="evidence" value="ECO:0007669"/>
    <property type="project" value="UniProtKB-UniRule"/>
</dbReference>
<evidence type="ECO:0000313" key="47">
    <source>
        <dbReference type="EMBL" id="TXT02109.1"/>
    </source>
</evidence>
<dbReference type="EMBL" id="PITP01000055">
    <property type="protein sequence ID" value="PKD84836.1"/>
    <property type="molecule type" value="Genomic_DNA"/>
</dbReference>
<dbReference type="Proteomes" id="UP000581425">
    <property type="component" value="Unassembled WGS sequence"/>
</dbReference>
<dbReference type="EMBL" id="RRNI01000019">
    <property type="protein sequence ID" value="TJH19634.1"/>
    <property type="molecule type" value="Genomic_DNA"/>
</dbReference>
<dbReference type="GO" id="GO:0010181">
    <property type="term" value="F:FMN binding"/>
    <property type="evidence" value="ECO:0007669"/>
    <property type="project" value="UniProtKB-UniRule"/>
</dbReference>
<evidence type="ECO:0000313" key="48">
    <source>
        <dbReference type="EMBL" id="TZE45598.1"/>
    </source>
</evidence>
<dbReference type="PROSITE" id="PS00201">
    <property type="entry name" value="FLAVODOXIN"/>
    <property type="match status" value="1"/>
</dbReference>
<dbReference type="HAMAP" id="MF_00853">
    <property type="entry name" value="HemG"/>
    <property type="match status" value="1"/>
</dbReference>
<evidence type="ECO:0000313" key="44">
    <source>
        <dbReference type="EMBL" id="STN12229.1"/>
    </source>
</evidence>
<dbReference type="EMBL" id="CP065611">
    <property type="protein sequence ID" value="QPR02992.1"/>
    <property type="molecule type" value="Genomic_DNA"/>
</dbReference>
<dbReference type="EMBL" id="QOGZ01000020">
    <property type="protein sequence ID" value="RDA36409.1"/>
    <property type="molecule type" value="Genomic_DNA"/>
</dbReference>
<dbReference type="Proteomes" id="UP000531463">
    <property type="component" value="Unassembled WGS sequence"/>
</dbReference>
<reference evidence="35 53" key="6">
    <citation type="submission" date="2017-12" db="EMBL/GenBank/DDBJ databases">
        <title>Rapid rising of carbapenem-resistant Enterobacteriaceae(CRE) and emergence of colistin resistance genemcr-1 in CRE in the hospital of Henan, China.</title>
        <authorList>
            <person name="Sun Q."/>
            <person name="Zhang R."/>
            <person name="Li Y."/>
            <person name="Shen Y."/>
            <person name="Zhang Y."/>
            <person name="Yang J."/>
            <person name="Shu L."/>
            <person name="Zhou H."/>
            <person name="Wang Y."/>
            <person name="Wang B."/>
            <person name="Shen Z."/>
        </authorList>
    </citation>
    <scope>NUCLEOTIDE SEQUENCE [LARGE SCALE GENOMIC DNA]</scope>
    <source>
        <strain evidence="35 53">3512</strain>
    </source>
</reference>
<reference evidence="32 51" key="2">
    <citation type="submission" date="2016-11" db="EMBL/GenBank/DDBJ databases">
        <title>Draft genome sequences of five Shigatoxin-producing Escherichia coli isolates harboring the new recently described Subtilase cytotoxin allelic variant subAB2-3.</title>
        <authorList>
            <person name="Tasara T."/>
            <person name="Fierz L."/>
            <person name="Klumpp J."/>
            <person name="Schmidt H."/>
            <person name="Stephan R."/>
        </authorList>
    </citation>
    <scope>NUCLEOTIDE SEQUENCE [LARGE SCALE GENOMIC DNA]</scope>
    <source>
        <strain evidence="32 51">453</strain>
    </source>
</reference>
<reference evidence="33 52" key="3">
    <citation type="submission" date="2016-12" db="EMBL/GenBank/DDBJ databases">
        <title>Real-Time Genomic Investigation Underlying the Public Health Response to a Shiga Toxin-Producing Escherichia Coli O26:H11 Outbreak in a Nursery.</title>
        <authorList>
            <person name="Ferdous M."/>
            <person name="Moran-Gilad J."/>
            <person name="Rossen J.W."/>
            <person name="Gdalevich M."/>
        </authorList>
    </citation>
    <scope>NUCLEOTIDE SEQUENCE [LARGE SCALE GENOMIC DNA]</scope>
    <source>
        <strain evidence="33 52">STEC 514-2</strain>
    </source>
</reference>
<dbReference type="Proteomes" id="UP000537181">
    <property type="component" value="Unassembled WGS sequence"/>
</dbReference>
<dbReference type="Proteomes" id="UP000248865">
    <property type="component" value="Unassembled WGS sequence"/>
</dbReference>
<dbReference type="InterPro" id="IPR008254">
    <property type="entry name" value="Flavodoxin/NO_synth"/>
</dbReference>
<dbReference type="AlphaFoldDB" id="A0A024L7L1"/>
<evidence type="ECO:0000313" key="74">
    <source>
        <dbReference type="Proteomes" id="UP000523388"/>
    </source>
</evidence>
<keyword evidence="3 12" id="KW-0285">Flavoprotein</keyword>
<dbReference type="EMBL" id="VSBS01000227">
    <property type="protein sequence ID" value="TXT02109.1"/>
    <property type="molecule type" value="Genomic_DNA"/>
</dbReference>
<reference evidence="39 56" key="11">
    <citation type="submission" date="2018-07" db="EMBL/GenBank/DDBJ databases">
        <title>Whole Genome Sequence Analysis of Avian Pathogenic E. coli - An Australian Perspective.</title>
        <authorList>
            <person name="Cummins M.L."/>
            <person name="Reid C.J."/>
            <person name="Roy Chowdhury P."/>
            <person name="Bushell R."/>
            <person name="Esbert N."/>
            <person name="Tivendale K.A."/>
            <person name="Noormohammadi A.H."/>
            <person name="Islam S."/>
            <person name="Marenda M.S."/>
            <person name="Browning G.F."/>
            <person name="Markham P.F."/>
            <person name="Djordjevic S.P."/>
        </authorList>
    </citation>
    <scope>NUCLEOTIDE SEQUENCE [LARGE SCALE GENOMIC DNA]</scope>
    <source>
        <strain evidence="39 56">AVC211</strain>
    </source>
</reference>
<comment type="cofactor">
    <cofactor evidence="12">
        <name>FMN</name>
        <dbReference type="ChEBI" id="CHEBI:58210"/>
    </cofactor>
    <text evidence="12">Binds 1 FMN non-covalently per subunit.</text>
</comment>
<dbReference type="Proteomes" id="UP000281521">
    <property type="component" value="Unassembled WGS sequence"/>
</dbReference>
<dbReference type="Proteomes" id="UP000281900">
    <property type="component" value="Chromosome"/>
</dbReference>
<dbReference type="EC" id="1.3.5.3" evidence="12"/>
<reference evidence="75 77" key="20">
    <citation type="submission" date="2019-12" db="EMBL/GenBank/DDBJ databases">
        <authorList>
            <consortium name="NARMS: The National Antimicrobial Resistance Monitoring System"/>
        </authorList>
    </citation>
    <scope>NUCLEOTIDE SEQUENCE [LARGE SCALE GENOMIC DNA]</scope>
    <source>
        <strain evidence="19 75">CVM N19EC0510</strain>
        <strain evidence="20 77">CVM N19EC0596</strain>
    </source>
</reference>
<dbReference type="Proteomes" id="UP000321461">
    <property type="component" value="Unassembled WGS sequence"/>
</dbReference>
<dbReference type="EMBL" id="UGCO01000001">
    <property type="protein sequence ID" value="STI78860.1"/>
    <property type="molecule type" value="Genomic_DNA"/>
</dbReference>
<reference evidence="30 69" key="18">
    <citation type="submission" date="2019-12" db="EMBL/GenBank/DDBJ databases">
        <title>Enteriobacteria Tanzani isolates_10434.</title>
        <authorList>
            <person name="Subbiah M."/>
            <person name="Call D."/>
        </authorList>
    </citation>
    <scope>NUCLEOTIDE SEQUENCE [LARGE SCALE GENOMIC DNA]</scope>
    <source>
        <strain evidence="30 69">10434wG3</strain>
    </source>
</reference>
<dbReference type="Proteomes" id="UP000305093">
    <property type="component" value="Unassembled WGS sequence"/>
</dbReference>
<dbReference type="Proteomes" id="UP000254428">
    <property type="component" value="Unassembled WGS sequence"/>
</dbReference>
<evidence type="ECO:0000313" key="15">
    <source>
        <dbReference type="EMBL" id="BBF55661.1"/>
    </source>
</evidence>
<evidence type="ECO:0000313" key="36">
    <source>
        <dbReference type="EMBL" id="PZZ58518.1"/>
    </source>
</evidence>
<dbReference type="InterPro" id="IPR001226">
    <property type="entry name" value="Flavodoxin_CS"/>
</dbReference>
<evidence type="ECO:0000313" key="76">
    <source>
        <dbReference type="Proteomes" id="UP000534332"/>
    </source>
</evidence>
<gene>
    <name evidence="12 24" type="primary">hemG</name>
    <name evidence="34" type="ORF">ABE91_020720</name>
    <name evidence="49" type="ORF">BANRA_04912</name>
    <name evidence="21" type="ORF">BCB93_003425</name>
    <name evidence="32" type="ORF">BMT50_09160</name>
    <name evidence="18" type="ORF">BRV02_002703</name>
    <name evidence="33" type="ORF">BTQ06_27070</name>
    <name evidence="17" type="ORF">C1Q91_004270</name>
    <name evidence="46" type="ORF">C9160_17435</name>
    <name evidence="45" type="ORF">C9194_13365</name>
    <name evidence="14" type="ORF">CV83915_02217</name>
    <name evidence="35" type="ORF">CWS33_26500</name>
    <name evidence="36" type="ORF">DIV22_27370</name>
    <name evidence="39" type="ORF">DTL43_17115</name>
    <name evidence="15" type="ORF">E2863_04228</name>
    <name evidence="22" type="ORF">EN85_003108</name>
    <name evidence="48" type="ORF">FKO60_20170</name>
    <name evidence="37" type="ORF">FOI11_016390</name>
    <name evidence="25" type="ORF">FOI11_06790</name>
    <name evidence="47" type="ORF">FWK02_08895</name>
    <name evidence="31" type="ORF">G3V95_18655</name>
    <name evidence="19" type="ORF">GAI89_19480</name>
    <name evidence="20" type="ORF">GAJ12_16725</name>
    <name evidence="29" type="ORF">GP975_27750</name>
    <name evidence="28" type="ORF">GQA06_10370</name>
    <name evidence="27" type="ORF">GQM04_09400</name>
    <name evidence="30" type="ORF">GRW24_19880</name>
    <name evidence="38" type="ORF">I6H02_14805</name>
    <name evidence="24" type="ORF">J5U05_003793</name>
    <name evidence="23" type="ORF">J8F57_003365</name>
    <name evidence="26" type="ORF">JNA65_16605</name>
    <name evidence="40" type="ORF">NCTC11181_02161</name>
    <name evidence="41" type="ORF">NCTC11341_02601</name>
    <name evidence="44" type="ORF">NCTC8960_02498</name>
    <name evidence="42" type="ORF">NCTC8985_04223</name>
    <name evidence="43" type="ORF">NCTC9117_06157</name>
    <name evidence="16" type="ORF">TUM18780_43030</name>
</gene>
<dbReference type="Proteomes" id="UP000775646">
    <property type="component" value="Unassembled WGS sequence"/>
</dbReference>
<dbReference type="EMBL" id="VHKY01000020">
    <property type="protein sequence ID" value="TZE45598.1"/>
    <property type="molecule type" value="Genomic_DNA"/>
</dbReference>
<dbReference type="EMBL" id="JAETYZ010000020">
    <property type="protein sequence ID" value="MBL6235520.1"/>
    <property type="molecule type" value="Genomic_DNA"/>
</dbReference>
<dbReference type="GO" id="GO:0005886">
    <property type="term" value="C:plasma membrane"/>
    <property type="evidence" value="ECO:0007669"/>
    <property type="project" value="UniProtKB-SubCell"/>
</dbReference>
<dbReference type="EMBL" id="DADRWU010000044">
    <property type="protein sequence ID" value="HBA4248588.1"/>
    <property type="molecule type" value="Genomic_DNA"/>
</dbReference>
<evidence type="ECO:0000313" key="52">
    <source>
        <dbReference type="Proteomes" id="UP000218543"/>
    </source>
</evidence>
<evidence type="ECO:0000313" key="57">
    <source>
        <dbReference type="Proteomes" id="UP000254219"/>
    </source>
</evidence>
<dbReference type="GeneID" id="75204842"/>
<evidence type="ECO:0000313" key="32">
    <source>
        <dbReference type="EMBL" id="OKB72918.1"/>
    </source>
</evidence>
<dbReference type="EMBL" id="UGBT01000002">
    <property type="protein sequence ID" value="STH71012.1"/>
    <property type="molecule type" value="Genomic_DNA"/>
</dbReference>
<evidence type="ECO:0000313" key="81">
    <source>
        <dbReference type="Proteomes" id="UP000615017"/>
    </source>
</evidence>
<name>A0A024L7L1_ECOLX</name>
<dbReference type="GO" id="GO:0004729">
    <property type="term" value="F:oxygen-dependent protoporphyrinogen oxidase activity"/>
    <property type="evidence" value="ECO:0007669"/>
    <property type="project" value="InterPro"/>
</dbReference>
<comment type="catalytic activity">
    <reaction evidence="9 12">
        <text>protoporphyrinogen IX + 3 a ubiquinone = protoporphyrin IX + 3 a ubiquinol</text>
        <dbReference type="Rhea" id="RHEA:63936"/>
        <dbReference type="Rhea" id="RHEA-COMP:9565"/>
        <dbReference type="Rhea" id="RHEA-COMP:9566"/>
        <dbReference type="ChEBI" id="CHEBI:16389"/>
        <dbReference type="ChEBI" id="CHEBI:17976"/>
        <dbReference type="ChEBI" id="CHEBI:57306"/>
        <dbReference type="ChEBI" id="CHEBI:57307"/>
    </reaction>
</comment>
<evidence type="ECO:0000313" key="23">
    <source>
        <dbReference type="EMBL" id="HAZ7493117.1"/>
    </source>
</evidence>
<accession>A0A024L7L1</accession>
<dbReference type="EMBL" id="AASSGK010000015">
    <property type="protein sequence ID" value="EFG2161628.1"/>
    <property type="molecule type" value="Genomic_DNA"/>
</dbReference>
<evidence type="ECO:0000313" key="45">
    <source>
        <dbReference type="EMBL" id="TJF65636.1"/>
    </source>
</evidence>
<evidence type="ECO:0000313" key="71">
    <source>
        <dbReference type="Proteomes" id="UP000469708"/>
    </source>
</evidence>
<reference evidence="38 80" key="26">
    <citation type="submission" date="2020-12" db="EMBL/GenBank/DDBJ databases">
        <title>FDA dAtabase for Regulatory Grade micrObial Sequences (FDA-ARGOS): Supporting development and validation of Infectious Disease Dx tests.</title>
        <authorList>
            <person name="Sproer C."/>
            <person name="Gronow S."/>
            <person name="Severitt S."/>
            <person name="Schroder I."/>
            <person name="Tallon L."/>
            <person name="Sadzewicz L."/>
            <person name="Zhao X."/>
            <person name="Boylan J."/>
            <person name="Ott S."/>
            <person name="Bowen H."/>
            <person name="Vavikolanu K."/>
            <person name="Mehta A."/>
            <person name="Aluvathingal J."/>
            <person name="Nadendla S."/>
            <person name="Lowell S."/>
            <person name="Myers T."/>
            <person name="Yan Y."/>
            <person name="Sichtig H."/>
        </authorList>
    </citation>
    <scope>NUCLEOTIDE SEQUENCE [LARGE SCALE GENOMIC DNA]</scope>
    <source>
        <strain evidence="38 80">FDAARGOS_945</strain>
    </source>
</reference>
<evidence type="ECO:0000313" key="18">
    <source>
        <dbReference type="EMBL" id="EFG2161628.1"/>
    </source>
</evidence>
<evidence type="ECO:0000313" key="60">
    <source>
        <dbReference type="Proteomes" id="UP000254785"/>
    </source>
</evidence>
<dbReference type="Proteomes" id="UP000469708">
    <property type="component" value="Unassembled WGS sequence"/>
</dbReference>
<evidence type="ECO:0000313" key="51">
    <source>
        <dbReference type="Proteomes" id="UP000186595"/>
    </source>
</evidence>
<dbReference type="Proteomes" id="UP000253687">
    <property type="component" value="Unassembled WGS sequence"/>
</dbReference>
<dbReference type="EMBL" id="LDXE02000004">
    <property type="protein sequence ID" value="PBN71840.1"/>
    <property type="molecule type" value="Genomic_DNA"/>
</dbReference>
<evidence type="ECO:0000313" key="34">
    <source>
        <dbReference type="EMBL" id="PBN71840.1"/>
    </source>
</evidence>
<dbReference type="NCBIfam" id="NF008316">
    <property type="entry name" value="PRK11104.1"/>
    <property type="match status" value="1"/>
</dbReference>
<dbReference type="EMBL" id="UGFO01000006">
    <property type="protein sequence ID" value="STN12229.1"/>
    <property type="molecule type" value="Genomic_DNA"/>
</dbReference>
<dbReference type="EMBL" id="AASWKH010000021">
    <property type="protein sequence ID" value="EFH6096802.1"/>
    <property type="molecule type" value="Genomic_DNA"/>
</dbReference>
<evidence type="ECO:0000313" key="14">
    <source>
        <dbReference type="EMBL" id="ATZ32539.1"/>
    </source>
</evidence>
<evidence type="ECO:0000313" key="22">
    <source>
        <dbReference type="EMBL" id="EFL9838096.1"/>
    </source>
</evidence>
<evidence type="ECO:0000313" key="20">
    <source>
        <dbReference type="EMBL" id="EFH6166678.1"/>
    </source>
</evidence>
<dbReference type="EMBL" id="WTQJ01000169">
    <property type="protein sequence ID" value="MWR14196.1"/>
    <property type="molecule type" value="Genomic_DNA"/>
</dbReference>
<reference evidence="26 81" key="27">
    <citation type="submission" date="2021-01" db="EMBL/GenBank/DDBJ databases">
        <title>Genomes of Escherichia coli STEC strains from raw meat-based diets for companion animals.</title>
        <authorList>
            <person name="Stevens M.J.A."/>
            <person name="Stephan R."/>
        </authorList>
    </citation>
    <scope>NUCLEOTIDE SEQUENCE [LARGE SCALE GENOMIC DNA]</scope>
    <source>
        <strain evidence="26 81">LSC1-58</strain>
    </source>
</reference>
<dbReference type="EMBL" id="WTQT01001211">
    <property type="protein sequence ID" value="MWR41760.1"/>
    <property type="molecule type" value="Genomic_DNA"/>
</dbReference>
<dbReference type="Proteomes" id="UP000254405">
    <property type="component" value="Unassembled WGS sequence"/>
</dbReference>
<evidence type="ECO:0000313" key="28">
    <source>
        <dbReference type="EMBL" id="MWR14196.1"/>
    </source>
</evidence>
<sequence>MKTLILFSTRDGQTREIASYLASELKELGIQTDVANVHRIEEPQWENYDRVVIGASIRYGHYHSAFQEFVKKHATRLNSMPSAFYSVNLVARKPEKRTPQTNSYARKFLMNSQWRPDRCAVIAGALRYPRYRWYDRFMIKLIMKMSGGETDTRKEVVYTDWEQVANFAREIAHLTDKPTLK</sequence>
<reference evidence="24" key="28">
    <citation type="submission" date="2021-03" db="EMBL/GenBank/DDBJ databases">
        <authorList>
            <consortium name="NCBI Pathogen Detection Project"/>
        </authorList>
    </citation>
    <scope>NUCLEOTIDE SEQUENCE</scope>
    <source>
        <strain evidence="23">SJP41</strain>
        <strain evidence="24">ST-87-5</strain>
    </source>
</reference>
<dbReference type="FunFam" id="3.40.50.360:FF:000017">
    <property type="entry name" value="Protoporphyrinogen oxidase (PPO)"/>
    <property type="match status" value="1"/>
</dbReference>
<evidence type="ECO:0000313" key="59">
    <source>
        <dbReference type="Proteomes" id="UP000254428"/>
    </source>
</evidence>
<evidence type="ECO:0000256" key="1">
    <source>
        <dbReference type="ARBA" id="ARBA00004370"/>
    </source>
</evidence>
<dbReference type="Proteomes" id="UP000036331">
    <property type="component" value="Unassembled WGS sequence"/>
</dbReference>
<evidence type="ECO:0000313" key="77">
    <source>
        <dbReference type="Proteomes" id="UP000537181"/>
    </source>
</evidence>
<evidence type="ECO:0000313" key="58">
    <source>
        <dbReference type="Proteomes" id="UP000254405"/>
    </source>
</evidence>
<dbReference type="InterPro" id="IPR052200">
    <property type="entry name" value="Protoporphyrinogen_IX_DH"/>
</dbReference>
<dbReference type="Proteomes" id="UP000871786">
    <property type="component" value="Unassembled WGS sequence"/>
</dbReference>
<evidence type="ECO:0000313" key="62">
    <source>
        <dbReference type="Proteomes" id="UP000281521"/>
    </source>
</evidence>
<evidence type="ECO:0000313" key="24">
    <source>
        <dbReference type="EMBL" id="HBA4248588.1"/>
    </source>
</evidence>
<evidence type="ECO:0000256" key="9">
    <source>
        <dbReference type="ARBA" id="ARBA00050227"/>
    </source>
</evidence>
<comment type="subcellular location">
    <subcellularLocation>
        <location evidence="12">Cell membrane</location>
        <topology evidence="12">Peripheral membrane protein</topology>
    </subcellularLocation>
    <subcellularLocation>
        <location evidence="1">Membrane</location>
    </subcellularLocation>
</comment>
<evidence type="ECO:0000256" key="5">
    <source>
        <dbReference type="ARBA" id="ARBA00022741"/>
    </source>
</evidence>
<evidence type="ECO:0000313" key="39">
    <source>
        <dbReference type="EMBL" id="RDA36409.1"/>
    </source>
</evidence>
<evidence type="ECO:0000313" key="49">
    <source>
        <dbReference type="EMBL" id="VCY86190.1"/>
    </source>
</evidence>
<evidence type="ECO:0000313" key="21">
    <source>
        <dbReference type="EMBL" id="EFI6953757.1"/>
    </source>
</evidence>
<reference evidence="34" key="4">
    <citation type="submission" date="2017-03" db="EMBL/GenBank/DDBJ databases">
        <title>The mobilome is the main driver of stx2-positive O26:H11 Escherichia coli strains evolution.</title>
        <authorList>
            <person name="Delannoy S."/>
            <person name="Mariani-Kurkdjian P."/>
            <person name="Webb H.E."/>
            <person name="Bonacorsi S."/>
            <person name="Fach P."/>
        </authorList>
    </citation>
    <scope>NUCLEOTIDE SEQUENCE</scope>
    <source>
        <strain evidence="34">34870</strain>
    </source>
</reference>
<dbReference type="InterPro" id="IPR029039">
    <property type="entry name" value="Flavoprotein-like_sf"/>
</dbReference>
<evidence type="ECO:0000256" key="7">
    <source>
        <dbReference type="ARBA" id="ARBA00023136"/>
    </source>
</evidence>
<evidence type="ECO:0000313" key="29">
    <source>
        <dbReference type="EMBL" id="MWR41760.1"/>
    </source>
</evidence>
<dbReference type="EMBL" id="AP018802">
    <property type="protein sequence ID" value="BBF55661.1"/>
    <property type="molecule type" value="Genomic_DNA"/>
</dbReference>
<comment type="similarity">
    <text evidence="12">Belongs to the HemG family.</text>
</comment>
<dbReference type="InterPro" id="IPR026816">
    <property type="entry name" value="Flavodoxin_dom"/>
</dbReference>
<dbReference type="Proteomes" id="UP000447081">
    <property type="component" value="Unassembled WGS sequence"/>
</dbReference>
<dbReference type="Proteomes" id="UP000615017">
    <property type="component" value="Unassembled WGS sequence"/>
</dbReference>
<evidence type="ECO:0000313" key="66">
    <source>
        <dbReference type="Proteomes" id="UP000321461"/>
    </source>
</evidence>
<dbReference type="Proteomes" id="UP000218543">
    <property type="component" value="Unassembled WGS sequence"/>
</dbReference>
<evidence type="ECO:0000313" key="70">
    <source>
        <dbReference type="Proteomes" id="UP000460875"/>
    </source>
</evidence>
<evidence type="ECO:0000313" key="19">
    <source>
        <dbReference type="EMBL" id="EFH6096802.1"/>
    </source>
</evidence>
<dbReference type="EMBL" id="UFYN01000002">
    <property type="protein sequence ID" value="STD40677.1"/>
    <property type="molecule type" value="Genomic_DNA"/>
</dbReference>
<dbReference type="EMBL" id="RROO01000021">
    <property type="protein sequence ID" value="TJF65636.1"/>
    <property type="molecule type" value="Genomic_DNA"/>
</dbReference>
<dbReference type="Proteomes" id="UP000460875">
    <property type="component" value="Unassembled WGS sequence"/>
</dbReference>
<keyword evidence="4 12" id="KW-0288">FMN</keyword>
<reference evidence="27 72" key="17">
    <citation type="submission" date="2019-12" db="EMBL/GenBank/DDBJ databases">
        <title>Enteriobacteria Tanzani isolates_10432.</title>
        <authorList>
            <person name="Subbiah M."/>
            <person name="Call D."/>
        </authorList>
    </citation>
    <scope>NUCLEOTIDE SEQUENCE [LARGE SCALE GENOMIC DNA]</scope>
    <source>
        <strain evidence="27 72">10432wF6</strain>
    </source>
</reference>
<reference evidence="47 66" key="16">
    <citation type="submission" date="2019-08" db="EMBL/GenBank/DDBJ databases">
        <title>Whole genome analysis of cultivated E. coli strains isolated from CD patients and healthy donors.</title>
        <authorList>
            <person name="Siniagina M.N."/>
            <person name="Markelova M.I."/>
            <person name="Laikov A.V."/>
            <person name="Boulygina E.A."/>
            <person name="Khusnutdinova D.R."/>
            <person name="Kharchenko A."/>
            <person name="Grigoryeva T.V."/>
        </authorList>
    </citation>
    <scope>NUCLEOTIDE SEQUENCE [LARGE SCALE GENOMIC DNA]</scope>
    <source>
        <strain evidence="47 66">3_77_5</strain>
    </source>
</reference>
<comment type="catalytic activity">
    <reaction evidence="10 12">
        <text>protoporphyrinogen IX + 3 a quinone = protoporphyrin IX + 3 a quinol</text>
        <dbReference type="Rhea" id="RHEA:65032"/>
        <dbReference type="ChEBI" id="CHEBI:24646"/>
        <dbReference type="ChEBI" id="CHEBI:57306"/>
        <dbReference type="ChEBI" id="CHEBI:57307"/>
        <dbReference type="ChEBI" id="CHEBI:132124"/>
        <dbReference type="EC" id="1.3.5.3"/>
    </reaction>
</comment>
<evidence type="ECO:0000256" key="8">
    <source>
        <dbReference type="ARBA" id="ARBA00023244"/>
    </source>
</evidence>
<evidence type="ECO:0000313" key="25">
    <source>
        <dbReference type="EMBL" id="MBA6239726.1"/>
    </source>
</evidence>
<dbReference type="UniPathway" id="UPA00251">
    <property type="reaction ID" value="UER00324"/>
</dbReference>
<organism evidence="24">
    <name type="scientific">Escherichia coli</name>
    <dbReference type="NCBI Taxonomy" id="562"/>
    <lineage>
        <taxon>Bacteria</taxon>
        <taxon>Pseudomonadati</taxon>
        <taxon>Pseudomonadota</taxon>
        <taxon>Gammaproteobacteria</taxon>
        <taxon>Enterobacterales</taxon>
        <taxon>Enterobacteriaceae</taxon>
        <taxon>Escherichia</taxon>
    </lineage>
</organism>
<evidence type="ECO:0000313" key="67">
    <source>
        <dbReference type="Proteomes" id="UP000324120"/>
    </source>
</evidence>
<evidence type="ECO:0000256" key="4">
    <source>
        <dbReference type="ARBA" id="ARBA00022643"/>
    </source>
</evidence>
<dbReference type="EMBL" id="DADPIR010000024">
    <property type="protein sequence ID" value="HAZ7493117.1"/>
    <property type="molecule type" value="Genomic_DNA"/>
</dbReference>
<protein>
    <recommendedName>
        <fullName evidence="12">Protoporphyrinogen IX dehydrogenase [quinone]</fullName>
        <ecNumber evidence="12">1.3.5.3</ecNumber>
    </recommendedName>
    <alternativeName>
        <fullName evidence="12">Protoporphyrinogen IX dehydrogenase [menaquinone]</fullName>
    </alternativeName>
    <alternativeName>
        <fullName evidence="12">Protoporphyrinogen IX dehydrogenase [ubiquinone]</fullName>
    </alternativeName>
    <alternativeName>
        <fullName evidence="12">Protoporphyrinogen oxidase</fullName>
        <shortName evidence="12">PPO</shortName>
    </alternativeName>
</protein>
<evidence type="ECO:0000313" key="35">
    <source>
        <dbReference type="EMBL" id="PKD84836.1"/>
    </source>
</evidence>
<reference evidence="74 78" key="12">
    <citation type="submission" date="2018-08" db="EMBL/GenBank/DDBJ databases">
        <authorList>
            <consortium name="GenomeTrakr network: Whole genome sequencing for foodborne pathogen traceback"/>
        </authorList>
    </citation>
    <scope>NUCLEOTIDE SEQUENCE [LARGE SCALE GENOMIC DNA]</scope>
    <source>
        <strain evidence="17 74">AZ-TG102963</strain>
        <strain evidence="22 78">AZ-TG73583</strain>
        <strain evidence="21">CFSAN046653</strain>
    </source>
</reference>
<dbReference type="Proteomes" id="UP000523388">
    <property type="component" value="Unassembled WGS sequence"/>
</dbReference>
<dbReference type="Proteomes" id="UP000255057">
    <property type="component" value="Unassembled WGS sequence"/>
</dbReference>
<evidence type="ECO:0000313" key="56">
    <source>
        <dbReference type="Proteomes" id="UP000253687"/>
    </source>
</evidence>
<dbReference type="EMBL" id="AASWKX010000021">
    <property type="protein sequence ID" value="EFH6166678.1"/>
    <property type="molecule type" value="Genomic_DNA"/>
</dbReference>
<evidence type="ECO:0000313" key="46">
    <source>
        <dbReference type="EMBL" id="TJH19634.1"/>
    </source>
</evidence>
<dbReference type="SUPFAM" id="SSF52218">
    <property type="entry name" value="Flavoproteins"/>
    <property type="match status" value="1"/>
</dbReference>
<dbReference type="Proteomes" id="UP000594864">
    <property type="component" value="Chromosome"/>
</dbReference>
<keyword evidence="12" id="KW-1003">Cell membrane</keyword>
<dbReference type="OMA" id="NPYMKKF"/>
<dbReference type="EMBL" id="WTMY01000063">
    <property type="protein sequence ID" value="MWL45734.1"/>
    <property type="molecule type" value="Genomic_DNA"/>
</dbReference>
<evidence type="ECO:0000256" key="11">
    <source>
        <dbReference type="ARBA" id="ARBA00052484"/>
    </source>
</evidence>
<reference evidence="49 62" key="13">
    <citation type="submission" date="2018-10" db="EMBL/GenBank/DDBJ databases">
        <authorList>
            <person name="Noll B N."/>
        </authorList>
    </citation>
    <scope>NUCLEOTIDE SEQUENCE [LARGE SCALE GENOMIC DNA]</scope>
    <source>
        <strain evidence="49">Ecoli022</strain>
    </source>
</reference>
<reference evidence="14 54" key="5">
    <citation type="submission" date="2017-11" db="EMBL/GenBank/DDBJ databases">
        <title>Escherichia coli CV839-15 Genome sequencing and assembly.</title>
        <authorList>
            <person name="Li Z."/>
            <person name="Song N."/>
            <person name="Li W."/>
            <person name="Philip H.R."/>
            <person name="Bu Z."/>
            <person name="Siguo L."/>
        </authorList>
    </citation>
    <scope>NUCLEOTIDE SEQUENCE [LARGE SCALE GENOMIC DNA]</scope>
    <source>
        <strain evidence="14 54">CV839-15</strain>
    </source>
</reference>
<keyword evidence="5 12" id="KW-0547">Nucleotide-binding</keyword>
<evidence type="ECO:0000313" key="69">
    <source>
        <dbReference type="Proteomes" id="UP000447081"/>
    </source>
</evidence>
<dbReference type="Proteomes" id="UP000509260">
    <property type="component" value="Chromosome"/>
</dbReference>
<dbReference type="EMBL" id="JACGTG010000001">
    <property type="protein sequence ID" value="MBA6239726.1"/>
    <property type="molecule type" value="Genomic_DNA"/>
</dbReference>
<evidence type="ECO:0000313" key="33">
    <source>
        <dbReference type="EMBL" id="PAU11693.1"/>
    </source>
</evidence>
<evidence type="ECO:0000313" key="55">
    <source>
        <dbReference type="Proteomes" id="UP000248865"/>
    </source>
</evidence>
<evidence type="ECO:0000256" key="2">
    <source>
        <dbReference type="ARBA" id="ARBA00005073"/>
    </source>
</evidence>
<evidence type="ECO:0000313" key="26">
    <source>
        <dbReference type="EMBL" id="MBL6235520.1"/>
    </source>
</evidence>
<evidence type="ECO:0000313" key="41">
    <source>
        <dbReference type="EMBL" id="STH71012.1"/>
    </source>
</evidence>
<evidence type="ECO:0000313" key="61">
    <source>
        <dbReference type="Proteomes" id="UP000255057"/>
    </source>
</evidence>
<dbReference type="EMBL" id="CP024978">
    <property type="protein sequence ID" value="ATZ32539.1"/>
    <property type="molecule type" value="Genomic_DNA"/>
</dbReference>
<reference evidence="36 55" key="8">
    <citation type="submission" date="2018-05" db="EMBL/GenBank/DDBJ databases">
        <title>Genomic sequencing of EHEC O26 New European Clone.</title>
        <authorList>
            <person name="Karnisova L."/>
            <person name="Nunvar J."/>
            <person name="Marejkova M."/>
            <person name="Mellmann A."/>
            <person name="Drevinek P."/>
            <person name="Blahova K."/>
            <person name="Bielaszewska M."/>
        </authorList>
    </citation>
    <scope>NUCLEOTIDE SEQUENCE [LARGE SCALE GENOMIC DNA]</scope>
    <source>
        <strain evidence="36 55">14-391</strain>
    </source>
</reference>
<dbReference type="GO" id="GO:0009055">
    <property type="term" value="F:electron transfer activity"/>
    <property type="evidence" value="ECO:0007669"/>
    <property type="project" value="InterPro"/>
</dbReference>
<keyword evidence="8 12" id="KW-0627">Porphyrin biosynthesis</keyword>
<evidence type="ECO:0000313" key="27">
    <source>
        <dbReference type="EMBL" id="MWL45734.1"/>
    </source>
</evidence>
<dbReference type="Gene3D" id="3.40.50.360">
    <property type="match status" value="1"/>
</dbReference>
<evidence type="ECO:0000313" key="78">
    <source>
        <dbReference type="Proteomes" id="UP000543257"/>
    </source>
</evidence>
<reference evidence="37 79" key="25">
    <citation type="submission" date="2020-10" db="EMBL/GenBank/DDBJ databases">
        <title>Analysis of Genomes of Bacterial Isolates from Lameness Outbreaks in Broilers.</title>
        <authorList>
            <person name="Rhoads D."/>
            <person name="Ekesi N.S."/>
        </authorList>
    </citation>
    <scope>NUCLEOTIDE SEQUENCE [LARGE SCALE GENOMIC DNA]</scope>
    <source>
        <strain evidence="37 79">1409</strain>
    </source>
</reference>
<dbReference type="EMBL" id="AATJKW010000019">
    <property type="protein sequence ID" value="EFL9838096.1"/>
    <property type="molecule type" value="Genomic_DNA"/>
</dbReference>
<dbReference type="EMBL" id="MRVZ01000151">
    <property type="protein sequence ID" value="PAU11693.1"/>
    <property type="molecule type" value="Genomic_DNA"/>
</dbReference>
<evidence type="ECO:0000313" key="31">
    <source>
        <dbReference type="EMBL" id="NEM87479.1"/>
    </source>
</evidence>
<reference evidence="48 67" key="15">
    <citation type="submission" date="2019-06" db="EMBL/GenBank/DDBJ databases">
        <title>The presence and diversity of blaCTX-M among Escherichia coli from urban wastewater and feedlot cattle, in Alberta, Canada.</title>
        <authorList>
            <person name="Cormier A.C."/>
            <person name="Chalmer G."/>
            <person name="Cook S.R."/>
            <person name="Zaheer R."/>
            <person name="Hannon S.J."/>
            <person name="Booker C.W."/>
            <person name="Read R."/>
            <person name="Gow S.P."/>
            <person name="Mcallister T.A."/>
            <person name="Boerlin P."/>
        </authorList>
    </citation>
    <scope>NUCLEOTIDE SEQUENCE [LARGE SCALE GENOMIC DNA]</scope>
    <source>
        <strain evidence="48 67">347</strain>
    </source>
</reference>
<evidence type="ECO:0000256" key="12">
    <source>
        <dbReference type="HAMAP-Rule" id="MF_00853"/>
    </source>
</evidence>
<evidence type="ECO:0000313" key="38">
    <source>
        <dbReference type="EMBL" id="QPR02992.1"/>
    </source>
</evidence>
<dbReference type="Proteomes" id="UP000306700">
    <property type="component" value="Unassembled WGS sequence"/>
</dbReference>
<evidence type="ECO:0000313" key="16">
    <source>
        <dbReference type="EMBL" id="BCG39141.1"/>
    </source>
</evidence>
<evidence type="ECO:0000313" key="54">
    <source>
        <dbReference type="Proteomes" id="UP000236551"/>
    </source>
</evidence>
<dbReference type="EMBL" id="WUIG01000563">
    <property type="protein sequence ID" value="MXJ10709.1"/>
    <property type="molecule type" value="Genomic_DNA"/>
</dbReference>
<dbReference type="Pfam" id="PF12724">
    <property type="entry name" value="Flavodoxin_5"/>
    <property type="match status" value="1"/>
</dbReference>
<evidence type="ECO:0000313" key="50">
    <source>
        <dbReference type="Proteomes" id="UP000036331"/>
    </source>
</evidence>
<evidence type="ECO:0000313" key="63">
    <source>
        <dbReference type="Proteomes" id="UP000281900"/>
    </source>
</evidence>
<accession>A0A236UKH9</accession>
<dbReference type="Proteomes" id="UP000543257">
    <property type="component" value="Unassembled WGS sequence"/>
</dbReference>
<dbReference type="Proteomes" id="UP000236551">
    <property type="component" value="Chromosome"/>
</dbReference>
<evidence type="ECO:0000313" key="80">
    <source>
        <dbReference type="Proteomes" id="UP000594864"/>
    </source>
</evidence>